<feature type="transmembrane region" description="Helical" evidence="8">
    <location>
        <begin position="410"/>
        <end position="427"/>
    </location>
</feature>
<keyword evidence="11" id="KW-1185">Reference proteome</keyword>
<feature type="transmembrane region" description="Helical" evidence="8">
    <location>
        <begin position="304"/>
        <end position="322"/>
    </location>
</feature>
<organism evidence="10 11">
    <name type="scientific">Treponema primitia (strain ATCC BAA-887 / DSM 12427 / ZAS-2)</name>
    <dbReference type="NCBI Taxonomy" id="545694"/>
    <lineage>
        <taxon>Bacteria</taxon>
        <taxon>Pseudomonadati</taxon>
        <taxon>Spirochaetota</taxon>
        <taxon>Spirochaetia</taxon>
        <taxon>Spirochaetales</taxon>
        <taxon>Treponemataceae</taxon>
        <taxon>Treponema</taxon>
    </lineage>
</organism>
<feature type="transmembrane region" description="Helical" evidence="8">
    <location>
        <begin position="109"/>
        <end position="130"/>
    </location>
</feature>
<evidence type="ECO:0000256" key="6">
    <source>
        <dbReference type="ARBA" id="ARBA00022989"/>
    </source>
</evidence>
<dbReference type="GO" id="GO:0022857">
    <property type="term" value="F:transmembrane transporter activity"/>
    <property type="evidence" value="ECO:0007669"/>
    <property type="project" value="InterPro"/>
</dbReference>
<feature type="domain" description="Major facilitator superfamily (MFS) profile" evidence="9">
    <location>
        <begin position="18"/>
        <end position="466"/>
    </location>
</feature>
<name>F5YIH6_TREPZ</name>
<evidence type="ECO:0000256" key="2">
    <source>
        <dbReference type="ARBA" id="ARBA00008537"/>
    </source>
</evidence>
<protein>
    <submittedName>
        <fullName evidence="10">Transport protein</fullName>
    </submittedName>
</protein>
<dbReference type="KEGG" id="tpi:TREPR_2227"/>
<evidence type="ECO:0000313" key="11">
    <source>
        <dbReference type="Proteomes" id="UP000009223"/>
    </source>
</evidence>
<feature type="transmembrane region" description="Helical" evidence="8">
    <location>
        <begin position="203"/>
        <end position="222"/>
    </location>
</feature>
<feature type="transmembrane region" description="Helical" evidence="8">
    <location>
        <begin position="439"/>
        <end position="461"/>
    </location>
</feature>
<dbReference type="Proteomes" id="UP000009223">
    <property type="component" value="Chromosome"/>
</dbReference>
<proteinExistence type="inferred from homology"/>
<evidence type="ECO:0000256" key="7">
    <source>
        <dbReference type="ARBA" id="ARBA00023136"/>
    </source>
</evidence>
<dbReference type="HOGENOM" id="CLU_000960_28_0_12"/>
<feature type="transmembrane region" description="Helical" evidence="8">
    <location>
        <begin position="334"/>
        <end position="357"/>
    </location>
</feature>
<dbReference type="AlphaFoldDB" id="F5YIH6"/>
<evidence type="ECO:0000313" key="10">
    <source>
        <dbReference type="EMBL" id="AEF85438.1"/>
    </source>
</evidence>
<dbReference type="CDD" id="cd17503">
    <property type="entry name" value="MFS_LmrB_MDR_like"/>
    <property type="match status" value="1"/>
</dbReference>
<comment type="similarity">
    <text evidence="2">Belongs to the major facilitator superfamily. EmrB family.</text>
</comment>
<keyword evidence="4" id="KW-1003">Cell membrane</keyword>
<dbReference type="PANTHER" id="PTHR42718">
    <property type="entry name" value="MAJOR FACILITATOR SUPERFAMILY MULTIDRUG TRANSPORTER MFSC"/>
    <property type="match status" value="1"/>
</dbReference>
<dbReference type="eggNOG" id="COG2814">
    <property type="taxonomic scope" value="Bacteria"/>
</dbReference>
<dbReference type="Pfam" id="PF07690">
    <property type="entry name" value="MFS_1"/>
    <property type="match status" value="1"/>
</dbReference>
<feature type="transmembrane region" description="Helical" evidence="8">
    <location>
        <begin position="172"/>
        <end position="191"/>
    </location>
</feature>
<dbReference type="PROSITE" id="PS50850">
    <property type="entry name" value="MFS"/>
    <property type="match status" value="1"/>
</dbReference>
<feature type="transmembrane region" description="Helical" evidence="8">
    <location>
        <begin position="276"/>
        <end position="298"/>
    </location>
</feature>
<dbReference type="InterPro" id="IPR020846">
    <property type="entry name" value="MFS_dom"/>
</dbReference>
<feature type="transmembrane region" description="Helical" evidence="8">
    <location>
        <begin position="52"/>
        <end position="72"/>
    </location>
</feature>
<dbReference type="NCBIfam" id="TIGR00711">
    <property type="entry name" value="efflux_EmrB"/>
    <property type="match status" value="1"/>
</dbReference>
<dbReference type="EMBL" id="CP001843">
    <property type="protein sequence ID" value="AEF85438.1"/>
    <property type="molecule type" value="Genomic_DNA"/>
</dbReference>
<dbReference type="PANTHER" id="PTHR42718:SF9">
    <property type="entry name" value="MAJOR FACILITATOR SUPERFAMILY MULTIDRUG TRANSPORTER MFSC"/>
    <property type="match status" value="1"/>
</dbReference>
<keyword evidence="5 8" id="KW-0812">Transmembrane</keyword>
<dbReference type="STRING" id="545694.TREPR_2227"/>
<dbReference type="Gene3D" id="1.20.1250.20">
    <property type="entry name" value="MFS general substrate transporter like domains"/>
    <property type="match status" value="2"/>
</dbReference>
<accession>F5YIH6</accession>
<feature type="transmembrane region" description="Helical" evidence="8">
    <location>
        <begin position="363"/>
        <end position="389"/>
    </location>
</feature>
<dbReference type="InterPro" id="IPR011701">
    <property type="entry name" value="MFS"/>
</dbReference>
<sequence length="466" mass="50111">MKNNKSPDEKLNPKLLKIALIMVLGIFAPALDSTIVNVAIKTISAELHSSISIVQWVTTAYILSLGIAVPFAGWLDNRFSVKKVYITALVIFFLGSVLASLAWNIESLIVFRIVQGIGAGIMLPTLQTTLIQYSGGQKLGSLMAILGIPTLIIPILGPVLGGFLVNNLPWRVLFYVNIPICIIALLLSLKLPKIDPINSKQPLDSVGILLLSGAFIFLIFGISKMRSALGFTSMGVFIPIIAGVVCVIYFVMYSLKTKNECVIDVRLFALKSFSSSSLLLFVSGFITTGTLFILPLFFQQVRNETALAAGLMLAPQGVGMLLTRGAAGKLTDQIGARFVVMVSLIIAAIGTLPFIFATDKTTSVFLILALLVRGAGLGGFSIPIMASVYDGLAKSQISHGTIATRILQQIGGASGTAILAILFQHYISLGDSFENIINAYNRIFIVSICFTLFSIIPALFLPLKKY</sequence>
<reference evidence="10 11" key="2">
    <citation type="journal article" date="2011" name="ISME J.">
        <title>RNA-seq reveals cooperative metabolic interactions between two termite-gut spirochete species in co-culture.</title>
        <authorList>
            <person name="Rosenthal A.Z."/>
            <person name="Matson E.G."/>
            <person name="Eldar A."/>
            <person name="Leadbetter J.R."/>
        </authorList>
    </citation>
    <scope>NUCLEOTIDE SEQUENCE [LARGE SCALE GENOMIC DNA]</scope>
    <source>
        <strain evidence="11">ATCC BAA-887 / DSM 12427 / ZAS-2</strain>
    </source>
</reference>
<feature type="transmembrane region" description="Helical" evidence="8">
    <location>
        <begin position="234"/>
        <end position="255"/>
    </location>
</feature>
<gene>
    <name evidence="10" type="ordered locus">TREPR_2227</name>
</gene>
<evidence type="ECO:0000256" key="3">
    <source>
        <dbReference type="ARBA" id="ARBA00022448"/>
    </source>
</evidence>
<dbReference type="SUPFAM" id="SSF103473">
    <property type="entry name" value="MFS general substrate transporter"/>
    <property type="match status" value="1"/>
</dbReference>
<evidence type="ECO:0000256" key="4">
    <source>
        <dbReference type="ARBA" id="ARBA00022475"/>
    </source>
</evidence>
<evidence type="ECO:0000256" key="8">
    <source>
        <dbReference type="SAM" id="Phobius"/>
    </source>
</evidence>
<evidence type="ECO:0000256" key="5">
    <source>
        <dbReference type="ARBA" id="ARBA00022692"/>
    </source>
</evidence>
<dbReference type="InterPro" id="IPR036259">
    <property type="entry name" value="MFS_trans_sf"/>
</dbReference>
<keyword evidence="3" id="KW-0813">Transport</keyword>
<keyword evidence="7 8" id="KW-0472">Membrane</keyword>
<feature type="transmembrane region" description="Helical" evidence="8">
    <location>
        <begin position="20"/>
        <end position="40"/>
    </location>
</feature>
<keyword evidence="6 8" id="KW-1133">Transmembrane helix</keyword>
<dbReference type="GO" id="GO:0005886">
    <property type="term" value="C:plasma membrane"/>
    <property type="evidence" value="ECO:0007669"/>
    <property type="project" value="UniProtKB-SubCell"/>
</dbReference>
<feature type="transmembrane region" description="Helical" evidence="8">
    <location>
        <begin position="84"/>
        <end position="103"/>
    </location>
</feature>
<dbReference type="InterPro" id="IPR004638">
    <property type="entry name" value="EmrB-like"/>
</dbReference>
<comment type="subcellular location">
    <subcellularLocation>
        <location evidence="1">Cell membrane</location>
        <topology evidence="1">Multi-pass membrane protein</topology>
    </subcellularLocation>
</comment>
<reference evidence="11" key="1">
    <citation type="submission" date="2009-12" db="EMBL/GenBank/DDBJ databases">
        <title>Complete sequence of Treponema primitia strain ZAS-2.</title>
        <authorList>
            <person name="Tetu S.G."/>
            <person name="Matson E."/>
            <person name="Ren Q."/>
            <person name="Seshadri R."/>
            <person name="Elbourne L."/>
            <person name="Hassan K.A."/>
            <person name="Durkin A."/>
            <person name="Radune D."/>
            <person name="Mohamoud Y."/>
            <person name="Shay R."/>
            <person name="Jin S."/>
            <person name="Zhang X."/>
            <person name="Lucey K."/>
            <person name="Ballor N.R."/>
            <person name="Ottesen E."/>
            <person name="Rosenthal R."/>
            <person name="Allen A."/>
            <person name="Leadbetter J.R."/>
            <person name="Paulsen I.T."/>
        </authorList>
    </citation>
    <scope>NUCLEOTIDE SEQUENCE [LARGE SCALE GENOMIC DNA]</scope>
    <source>
        <strain evidence="11">ATCC BAA-887 / DSM 12427 / ZAS-2</strain>
    </source>
</reference>
<evidence type="ECO:0000256" key="1">
    <source>
        <dbReference type="ARBA" id="ARBA00004651"/>
    </source>
</evidence>
<dbReference type="RefSeq" id="WP_015707963.1">
    <property type="nucleotide sequence ID" value="NC_015578.1"/>
</dbReference>
<feature type="transmembrane region" description="Helical" evidence="8">
    <location>
        <begin position="142"/>
        <end position="166"/>
    </location>
</feature>
<evidence type="ECO:0000259" key="9">
    <source>
        <dbReference type="PROSITE" id="PS50850"/>
    </source>
</evidence>